<dbReference type="PANTHER" id="PTHR18934:SF119">
    <property type="entry name" value="ATP-DEPENDENT RNA HELICASE A"/>
    <property type="match status" value="1"/>
</dbReference>
<dbReference type="GO" id="GO:0045944">
    <property type="term" value="P:positive regulation of transcription by RNA polymerase II"/>
    <property type="evidence" value="ECO:0007669"/>
    <property type="project" value="TreeGrafter"/>
</dbReference>
<dbReference type="WBParaSite" id="SVE_1961700.1">
    <property type="protein sequence ID" value="SVE_1961700.1"/>
    <property type="gene ID" value="SVE_1961700"/>
</dbReference>
<dbReference type="PROSITE" id="PS00690">
    <property type="entry name" value="DEAH_ATP_HELICASE"/>
    <property type="match status" value="1"/>
</dbReference>
<feature type="domain" description="Helicase ATP-binding" evidence="5">
    <location>
        <begin position="253"/>
        <end position="419"/>
    </location>
</feature>
<keyword evidence="1" id="KW-0547">Nucleotide-binding</keyword>
<evidence type="ECO:0000256" key="1">
    <source>
        <dbReference type="ARBA" id="ARBA00022741"/>
    </source>
</evidence>
<dbReference type="GO" id="GO:1990904">
    <property type="term" value="C:ribonucleoprotein complex"/>
    <property type="evidence" value="ECO:0007669"/>
    <property type="project" value="TreeGrafter"/>
</dbReference>
<dbReference type="SUPFAM" id="SSF52540">
    <property type="entry name" value="P-loop containing nucleoside triphosphate hydrolases"/>
    <property type="match status" value="1"/>
</dbReference>
<dbReference type="InterPro" id="IPR001650">
    <property type="entry name" value="Helicase_C-like"/>
</dbReference>
<dbReference type="Pfam" id="PF00271">
    <property type="entry name" value="Helicase_C"/>
    <property type="match status" value="1"/>
</dbReference>
<dbReference type="GO" id="GO:0050684">
    <property type="term" value="P:regulation of mRNA processing"/>
    <property type="evidence" value="ECO:0007669"/>
    <property type="project" value="TreeGrafter"/>
</dbReference>
<accession>A0A0K0G4F7</accession>
<dbReference type="SMART" id="SM00847">
    <property type="entry name" value="HA2"/>
    <property type="match status" value="1"/>
</dbReference>
<dbReference type="InterPro" id="IPR002464">
    <property type="entry name" value="DNA/RNA_helicase_DEAH_CS"/>
</dbReference>
<dbReference type="AlphaFoldDB" id="A0A0K0G4F7"/>
<keyword evidence="3" id="KW-0347">Helicase</keyword>
<keyword evidence="4" id="KW-0067">ATP-binding</keyword>
<dbReference type="InterPro" id="IPR011709">
    <property type="entry name" value="DEAD-box_helicase_OB_fold"/>
</dbReference>
<reference evidence="8" key="2">
    <citation type="submission" date="2015-08" db="UniProtKB">
        <authorList>
            <consortium name="WormBaseParasite"/>
        </authorList>
    </citation>
    <scope>IDENTIFICATION</scope>
</reference>
<dbReference type="InterPro" id="IPR011545">
    <property type="entry name" value="DEAD/DEAH_box_helicase_dom"/>
</dbReference>
<name>A0A0K0G4F7_STRVS</name>
<dbReference type="SUPFAM" id="SSF54768">
    <property type="entry name" value="dsRNA-binding domain-like"/>
    <property type="match status" value="1"/>
</dbReference>
<keyword evidence="2" id="KW-0378">Hydrolase</keyword>
<evidence type="ECO:0000313" key="7">
    <source>
        <dbReference type="Proteomes" id="UP000035680"/>
    </source>
</evidence>
<keyword evidence="7" id="KW-1185">Reference proteome</keyword>
<dbReference type="Gene3D" id="1.20.120.1080">
    <property type="match status" value="1"/>
</dbReference>
<dbReference type="GO" id="GO:0003724">
    <property type="term" value="F:RNA helicase activity"/>
    <property type="evidence" value="ECO:0007669"/>
    <property type="project" value="TreeGrafter"/>
</dbReference>
<dbReference type="InterPro" id="IPR007502">
    <property type="entry name" value="Helicase-assoc_dom"/>
</dbReference>
<dbReference type="GO" id="GO:0043138">
    <property type="term" value="F:3'-5' DNA helicase activity"/>
    <property type="evidence" value="ECO:0007669"/>
    <property type="project" value="TreeGrafter"/>
</dbReference>
<reference evidence="7" key="1">
    <citation type="submission" date="2014-07" db="EMBL/GenBank/DDBJ databases">
        <authorList>
            <person name="Martin A.A"/>
            <person name="De Silva N."/>
        </authorList>
    </citation>
    <scope>NUCLEOTIDE SEQUENCE</scope>
</reference>
<dbReference type="PANTHER" id="PTHR18934">
    <property type="entry name" value="ATP-DEPENDENT RNA HELICASE"/>
    <property type="match status" value="1"/>
</dbReference>
<feature type="domain" description="Helicase C-terminal" evidence="6">
    <location>
        <begin position="488"/>
        <end position="695"/>
    </location>
</feature>
<evidence type="ECO:0000259" key="5">
    <source>
        <dbReference type="PROSITE" id="PS51192"/>
    </source>
</evidence>
<dbReference type="GO" id="GO:0005524">
    <property type="term" value="F:ATP binding"/>
    <property type="evidence" value="ECO:0007669"/>
    <property type="project" value="UniProtKB-KW"/>
</dbReference>
<dbReference type="CDD" id="cd18791">
    <property type="entry name" value="SF2_C_RHA"/>
    <property type="match status" value="1"/>
</dbReference>
<dbReference type="GO" id="GO:0003723">
    <property type="term" value="F:RNA binding"/>
    <property type="evidence" value="ECO:0007669"/>
    <property type="project" value="TreeGrafter"/>
</dbReference>
<dbReference type="Gene3D" id="3.30.160.20">
    <property type="match status" value="1"/>
</dbReference>
<evidence type="ECO:0000256" key="2">
    <source>
        <dbReference type="ARBA" id="ARBA00022801"/>
    </source>
</evidence>
<organism evidence="7 8">
    <name type="scientific">Strongyloides venezuelensis</name>
    <name type="common">Threadworm</name>
    <dbReference type="NCBI Taxonomy" id="75913"/>
    <lineage>
        <taxon>Eukaryota</taxon>
        <taxon>Metazoa</taxon>
        <taxon>Ecdysozoa</taxon>
        <taxon>Nematoda</taxon>
        <taxon>Chromadorea</taxon>
        <taxon>Rhabditida</taxon>
        <taxon>Tylenchina</taxon>
        <taxon>Panagrolaimomorpha</taxon>
        <taxon>Strongyloidoidea</taxon>
        <taxon>Strongyloididae</taxon>
        <taxon>Strongyloides</taxon>
    </lineage>
</organism>
<dbReference type="InterPro" id="IPR027417">
    <property type="entry name" value="P-loop_NTPase"/>
</dbReference>
<evidence type="ECO:0000259" key="6">
    <source>
        <dbReference type="PROSITE" id="PS51194"/>
    </source>
</evidence>
<dbReference type="STRING" id="75913.A0A0K0G4F7"/>
<evidence type="ECO:0000256" key="3">
    <source>
        <dbReference type="ARBA" id="ARBA00022806"/>
    </source>
</evidence>
<dbReference type="Pfam" id="PF00270">
    <property type="entry name" value="DEAD"/>
    <property type="match status" value="1"/>
</dbReference>
<dbReference type="SMART" id="SM00490">
    <property type="entry name" value="HELICc"/>
    <property type="match status" value="1"/>
</dbReference>
<sequence length="1028" mass="117611">MNSGCQYTSSFKILDFDISLDNAKSILNQILSKEGKPAVCFNIDIINNAQPFIFRAKAEVVLLSGNVYFGLGMGKSKRVATAECAYKILQEISHNNEYQTTDKKNLPKKANIPQLVVRVTEDEALYNDVKALYNWLEIKLPDFPIVKNELPEPGCKKISPPTFFDFEGVFREPNHYSPDFRNSRKNYMNIWSPPISNYDCWKNSMVDDVLFKEKSLEKISQILLNIENRKSPLMKIEESRKHLPIYDKKNDIIQAVEESQILLIKSSTGSGKSTQIGQFLLKHYIDNMKGAEFNCIITQPRRLAAINLAKRVAEERYECVGESIGYCVRFEKLYPRPFGSILYATVGTIIKKLSNGLKGISHIIVDEVHERSLETDFLLIILKKMLSNCSGIKIILMSATIDTTQFEKYMSGIRVMELHGKSYEVMELYLDEFIQHYKIYPSLFVPPPGYDVNSNLWDFNYLPNGKFISPLGTYITEQIESSDEIPYDIIKMMVEESCKAMISSNEQGSILIFLPGWSEIILCMEELKTSSSEDMYWLVPLHSNLSFDDQRKVFKSPPKDKFKIIVSTNIAESSITVDDVLYVIDSCKQKKQLINHKSATCYYEVSYTSKDCMDQRKGRAGRIRKGYCYRLISRSLWHTLPLHTEAEIKTAPLDSTILGIKALGLGDSVSFLKDSIEQIDERNIIEAEEYLRQLSALDKNKNITYIGKVMERLPFTPETAKCVLTATLFNVADSIAVICGYYNSNLPLFNNPFKQLEIADAILQLCGDFISDHILPLLAMKINTAEYKNVNYSLPILKLINKDNMANLYMVKNQIFEVLKNEFQNTDFHEYGVSSNKDSSAQMHVIMSLLVKSFYPNIAIQSKKRAFIDMEGYKVGLNKISVLSIDKNNYEDRSPFIIYSQKIITKYTMFKECSVVSPLQLLLFGYKEVIYKGGNKLIIDDIIIFDIDPKFGQMIIYLKVIIDNLLQSLCARGFLSEKEQAIKYYIRNLVERVSTMGYTINGKTFPKKNLIGVTRVNFQEIGGMTNWM</sequence>
<evidence type="ECO:0000256" key="4">
    <source>
        <dbReference type="ARBA" id="ARBA00022840"/>
    </source>
</evidence>
<protein>
    <submittedName>
        <fullName evidence="8">RNA helicase</fullName>
    </submittedName>
</protein>
<proteinExistence type="predicted"/>
<dbReference type="SMART" id="SM00487">
    <property type="entry name" value="DEXDc"/>
    <property type="match status" value="1"/>
</dbReference>
<dbReference type="PROSITE" id="PS51192">
    <property type="entry name" value="HELICASE_ATP_BIND_1"/>
    <property type="match status" value="1"/>
</dbReference>
<evidence type="ECO:0000313" key="8">
    <source>
        <dbReference type="WBParaSite" id="SVE_1961700.1"/>
    </source>
</evidence>
<dbReference type="GO" id="GO:0005730">
    <property type="term" value="C:nucleolus"/>
    <property type="evidence" value="ECO:0007669"/>
    <property type="project" value="TreeGrafter"/>
</dbReference>
<dbReference type="PROSITE" id="PS51194">
    <property type="entry name" value="HELICASE_CTER"/>
    <property type="match status" value="1"/>
</dbReference>
<dbReference type="Gene3D" id="3.40.50.300">
    <property type="entry name" value="P-loop containing nucleotide triphosphate hydrolases"/>
    <property type="match status" value="2"/>
</dbReference>
<dbReference type="InterPro" id="IPR014001">
    <property type="entry name" value="Helicase_ATP-bd"/>
</dbReference>
<dbReference type="Proteomes" id="UP000035680">
    <property type="component" value="Unassembled WGS sequence"/>
</dbReference>
<dbReference type="Pfam" id="PF07717">
    <property type="entry name" value="OB_NTP_bind"/>
    <property type="match status" value="1"/>
</dbReference>
<dbReference type="GO" id="GO:0016887">
    <property type="term" value="F:ATP hydrolysis activity"/>
    <property type="evidence" value="ECO:0007669"/>
    <property type="project" value="TreeGrafter"/>
</dbReference>